<evidence type="ECO:0008006" key="3">
    <source>
        <dbReference type="Google" id="ProtNLM"/>
    </source>
</evidence>
<comment type="caution">
    <text evidence="1">The sequence shown here is derived from an EMBL/GenBank/DDBJ whole genome shotgun (WGS) entry which is preliminary data.</text>
</comment>
<protein>
    <recommendedName>
        <fullName evidence="3">Competence protein A</fullName>
    </recommendedName>
</protein>
<dbReference type="InterPro" id="IPR050696">
    <property type="entry name" value="FtsA/MreB"/>
</dbReference>
<dbReference type="EMBL" id="JRYO01000052">
    <property type="protein sequence ID" value="KHE93521.1"/>
    <property type="molecule type" value="Genomic_DNA"/>
</dbReference>
<gene>
    <name evidence="1" type="ORF">SCABRO_00692</name>
</gene>
<dbReference type="Gene3D" id="3.30.1490.300">
    <property type="match status" value="1"/>
</dbReference>
<proteinExistence type="predicted"/>
<name>A0A0B0END3_9BACT</name>
<organism evidence="1 2">
    <name type="scientific">Candidatus Scalindua brodae</name>
    <dbReference type="NCBI Taxonomy" id="237368"/>
    <lineage>
        <taxon>Bacteria</taxon>
        <taxon>Pseudomonadati</taxon>
        <taxon>Planctomycetota</taxon>
        <taxon>Candidatus Brocadiia</taxon>
        <taxon>Candidatus Brocadiales</taxon>
        <taxon>Candidatus Scalinduaceae</taxon>
        <taxon>Candidatus Scalindua</taxon>
    </lineage>
</organism>
<dbReference type="Proteomes" id="UP000030652">
    <property type="component" value="Unassembled WGS sequence"/>
</dbReference>
<dbReference type="SUPFAM" id="SSF53067">
    <property type="entry name" value="Actin-like ATPase domain"/>
    <property type="match status" value="1"/>
</dbReference>
<evidence type="ECO:0000313" key="2">
    <source>
        <dbReference type="Proteomes" id="UP000030652"/>
    </source>
</evidence>
<reference evidence="1 2" key="1">
    <citation type="submission" date="2014-10" db="EMBL/GenBank/DDBJ databases">
        <title>Draft genome of anammox bacterium scalindua brodae, obtained using differential coverage binning of sequence data from two enrichment reactors.</title>
        <authorList>
            <person name="Speth D.R."/>
            <person name="Russ L."/>
            <person name="Kartal B."/>
            <person name="Op den Camp H.J."/>
            <person name="Dutilh B.E."/>
            <person name="Jetten M.S."/>
        </authorList>
    </citation>
    <scope>NUCLEOTIDE SEQUENCE [LARGE SCALE GENOMIC DNA]</scope>
    <source>
        <strain evidence="1">RU1</strain>
    </source>
</reference>
<dbReference type="PANTHER" id="PTHR32432:SF3">
    <property type="entry name" value="ETHANOLAMINE UTILIZATION PROTEIN EUTJ"/>
    <property type="match status" value="1"/>
</dbReference>
<evidence type="ECO:0000313" key="1">
    <source>
        <dbReference type="EMBL" id="KHE93521.1"/>
    </source>
</evidence>
<dbReference type="Pfam" id="PF11104">
    <property type="entry name" value="PilM_2"/>
    <property type="match status" value="1"/>
</dbReference>
<dbReference type="AlphaFoldDB" id="A0A0B0END3"/>
<dbReference type="eggNOG" id="COG4972">
    <property type="taxonomic scope" value="Bacteria"/>
</dbReference>
<sequence>MNFREIYEKGFNSIGLSGGKSAWGLEIGDSGIKAVKASSRDGKLVVEAIDRIDYSPQGDETTIKKPKLIEEAVGIFKERNLINKSDKIIVSLSGKMILSRFFTLPPIKKSRIGDALKFELRKQVPFEPDEIVWDYHQFEEGGVANKDVKIGLFATKKGNICDLLSSLASIKVNLDAIQITPIAIYNLVHLSSDSNEDVIVINVEQGNTDFIVVGRSKYWNRSIPIAEVNMTLIREIQRSIGYFVSVSKGTKPEILYLMGDAFEDNSKIKFVDENLESKVQFLDLLDNIRMVNDFDHPVLTKKNIYGFETALGLTLHGLDLSEININLLPHDYVKERQVSTRKVFAYIIAIGIFLSFFSQSIKDYLLWKPLSKNVATVTRTLNETNRLERAFKSIEKEVKAEEENLHLWESIGDQGRFWIEAINKIIDTVPENVYLLSIESLWGVPEAGKKERKSSKDFFGKSEATTSKNVDTSKEALIIRIKGESYAPEVSYIEEKVKKPIAKLTLSGQNIRAFSDVRLVQGSVHRVTVPGKKETADDIKSTPISFELQCIVDSLN</sequence>
<accession>A0A0B0END3</accession>
<dbReference type="InterPro" id="IPR043129">
    <property type="entry name" value="ATPase_NBD"/>
</dbReference>
<dbReference type="InterPro" id="IPR005883">
    <property type="entry name" value="PilM"/>
</dbReference>
<dbReference type="PANTHER" id="PTHR32432">
    <property type="entry name" value="CELL DIVISION PROTEIN FTSA-RELATED"/>
    <property type="match status" value="1"/>
</dbReference>